<comment type="caution">
    <text evidence="4">The sequence shown here is derived from an EMBL/GenBank/DDBJ whole genome shotgun (WGS) entry which is preliminary data.</text>
</comment>
<feature type="compositionally biased region" description="Polar residues" evidence="2">
    <location>
        <begin position="262"/>
        <end position="271"/>
    </location>
</feature>
<feature type="compositionally biased region" description="Basic and acidic residues" evidence="2">
    <location>
        <begin position="35"/>
        <end position="49"/>
    </location>
</feature>
<keyword evidence="5" id="KW-1185">Reference proteome</keyword>
<feature type="transmembrane region" description="Helical" evidence="3">
    <location>
        <begin position="6"/>
        <end position="24"/>
    </location>
</feature>
<feature type="region of interest" description="Disordered" evidence="2">
    <location>
        <begin position="245"/>
        <end position="277"/>
    </location>
</feature>
<feature type="compositionally biased region" description="Polar residues" evidence="2">
    <location>
        <begin position="245"/>
        <end position="255"/>
    </location>
</feature>
<gene>
    <name evidence="4" type="ORF">AMORRO_LOCUS2880</name>
</gene>
<proteinExistence type="predicted"/>
<evidence type="ECO:0000313" key="4">
    <source>
        <dbReference type="EMBL" id="CAG8493192.1"/>
    </source>
</evidence>
<accession>A0A9N8WQH7</accession>
<keyword evidence="3" id="KW-1133">Transmembrane helix</keyword>
<sequence length="312" mass="34894">MHPYFLASIVVSVAVVAYVVYTVYQEPQPIFVEGGGEKYNEKPQENRSDDGDEDSLDNSDEKSGLRRRKKSKDVNSQQSSNMREHSDYDEQELLDRLSYLNAVEQEIERKKLQLADEERILGEKEREIEQRKQSLLESSLSSSISELGNLSTGTTFHNISNTSTSTNNIVEIPHEQPLIEVSSPISLVSRLPSTKTINSSLNDEHDNESHTFSDSAANTILTQDLSRISHQQMTPVVNYPLATVNSPNSTISSQHNQDDSVRQSPNQSHLTVKSARSDDAWSEIESVLSENIGSIMSSAVDIDMEDVDVIEH</sequence>
<feature type="region of interest" description="Disordered" evidence="2">
    <location>
        <begin position="32"/>
        <end position="89"/>
    </location>
</feature>
<keyword evidence="3" id="KW-0472">Membrane</keyword>
<evidence type="ECO:0000256" key="1">
    <source>
        <dbReference type="SAM" id="Coils"/>
    </source>
</evidence>
<protein>
    <submittedName>
        <fullName evidence="4">12238_t:CDS:1</fullName>
    </submittedName>
</protein>
<dbReference type="Proteomes" id="UP000789342">
    <property type="component" value="Unassembled WGS sequence"/>
</dbReference>
<evidence type="ECO:0000256" key="2">
    <source>
        <dbReference type="SAM" id="MobiDB-lite"/>
    </source>
</evidence>
<keyword evidence="1" id="KW-0175">Coiled coil</keyword>
<evidence type="ECO:0000313" key="5">
    <source>
        <dbReference type="Proteomes" id="UP000789342"/>
    </source>
</evidence>
<dbReference type="OrthoDB" id="2385141at2759"/>
<reference evidence="4" key="1">
    <citation type="submission" date="2021-06" db="EMBL/GenBank/DDBJ databases">
        <authorList>
            <person name="Kallberg Y."/>
            <person name="Tangrot J."/>
            <person name="Rosling A."/>
        </authorList>
    </citation>
    <scope>NUCLEOTIDE SEQUENCE</scope>
    <source>
        <strain evidence="4">CL551</strain>
    </source>
</reference>
<evidence type="ECO:0000256" key="3">
    <source>
        <dbReference type="SAM" id="Phobius"/>
    </source>
</evidence>
<name>A0A9N8WQH7_9GLOM</name>
<organism evidence="4 5">
    <name type="scientific">Acaulospora morrowiae</name>
    <dbReference type="NCBI Taxonomy" id="94023"/>
    <lineage>
        <taxon>Eukaryota</taxon>
        <taxon>Fungi</taxon>
        <taxon>Fungi incertae sedis</taxon>
        <taxon>Mucoromycota</taxon>
        <taxon>Glomeromycotina</taxon>
        <taxon>Glomeromycetes</taxon>
        <taxon>Diversisporales</taxon>
        <taxon>Acaulosporaceae</taxon>
        <taxon>Acaulospora</taxon>
    </lineage>
</organism>
<dbReference type="AlphaFoldDB" id="A0A9N8WQH7"/>
<dbReference type="EMBL" id="CAJVPV010001308">
    <property type="protein sequence ID" value="CAG8493192.1"/>
    <property type="molecule type" value="Genomic_DNA"/>
</dbReference>
<feature type="coiled-coil region" evidence="1">
    <location>
        <begin position="100"/>
        <end position="134"/>
    </location>
</feature>
<keyword evidence="3" id="KW-0812">Transmembrane</keyword>